<dbReference type="AlphaFoldDB" id="A0A9X2WG48"/>
<dbReference type="EMBL" id="JAOANI010000019">
    <property type="protein sequence ID" value="MCT7359470.1"/>
    <property type="molecule type" value="Genomic_DNA"/>
</dbReference>
<comment type="caution">
    <text evidence="3">The sequence shown here is derived from an EMBL/GenBank/DDBJ whole genome shotgun (WGS) entry which is preliminary data.</text>
</comment>
<keyword evidence="1" id="KW-1133">Transmembrane helix</keyword>
<gene>
    <name evidence="3" type="ORF">NYR02_10585</name>
</gene>
<dbReference type="InterPro" id="IPR033414">
    <property type="entry name" value="Sensor_dom"/>
</dbReference>
<dbReference type="Pfam" id="PF17149">
    <property type="entry name" value="CHASE5"/>
    <property type="match status" value="1"/>
</dbReference>
<feature type="transmembrane region" description="Helical" evidence="1">
    <location>
        <begin position="17"/>
        <end position="37"/>
    </location>
</feature>
<reference evidence="3" key="2">
    <citation type="submission" date="2022-08" db="EMBL/GenBank/DDBJ databases">
        <authorList>
            <person name="Dong C."/>
        </authorList>
    </citation>
    <scope>NUCLEOTIDE SEQUENCE</scope>
    <source>
        <strain evidence="3">59MF3M-4</strain>
    </source>
</reference>
<reference evidence="3" key="1">
    <citation type="journal article" date="2022" name="Front. Microbiol.">
        <title>Genome-based taxonomic rearrangement of Oceanobacter-related bacteria including the description of Thalassolituus hydrocarbonoclasticus sp. nov. and Thalassolituus pacificus sp. nov. and emended description of the genus Thalassolituus.</title>
        <authorList>
            <person name="Dong C."/>
            <person name="Wei L."/>
            <person name="Wang J."/>
            <person name="Lai Q."/>
            <person name="Huang Z."/>
            <person name="Shao Z."/>
        </authorList>
    </citation>
    <scope>NUCLEOTIDE SEQUENCE</scope>
    <source>
        <strain evidence="3">59MF3M-4</strain>
    </source>
</reference>
<dbReference type="RefSeq" id="WP_260976340.1">
    <property type="nucleotide sequence ID" value="NZ_JAOANI010000019.1"/>
</dbReference>
<dbReference type="Proteomes" id="UP001147830">
    <property type="component" value="Unassembled WGS sequence"/>
</dbReference>
<organism evidence="3 4">
    <name type="scientific">Thalassolituus pacificus</name>
    <dbReference type="NCBI Taxonomy" id="2975440"/>
    <lineage>
        <taxon>Bacteria</taxon>
        <taxon>Pseudomonadati</taxon>
        <taxon>Pseudomonadota</taxon>
        <taxon>Gammaproteobacteria</taxon>
        <taxon>Oceanospirillales</taxon>
        <taxon>Oceanospirillaceae</taxon>
        <taxon>Thalassolituus</taxon>
    </lineage>
</organism>
<dbReference type="GO" id="GO:0016020">
    <property type="term" value="C:membrane"/>
    <property type="evidence" value="ECO:0007669"/>
    <property type="project" value="InterPro"/>
</dbReference>
<feature type="domain" description="HAMP" evidence="2">
    <location>
        <begin position="173"/>
        <end position="229"/>
    </location>
</feature>
<dbReference type="Gene3D" id="6.10.340.10">
    <property type="match status" value="1"/>
</dbReference>
<evidence type="ECO:0000259" key="2">
    <source>
        <dbReference type="PROSITE" id="PS50885"/>
    </source>
</evidence>
<dbReference type="InterPro" id="IPR035965">
    <property type="entry name" value="PAS-like_dom_sf"/>
</dbReference>
<proteinExistence type="predicted"/>
<dbReference type="PROSITE" id="PS50885">
    <property type="entry name" value="HAMP"/>
    <property type="match status" value="1"/>
</dbReference>
<dbReference type="SUPFAM" id="SSF55785">
    <property type="entry name" value="PYP-like sensor domain (PAS domain)"/>
    <property type="match status" value="1"/>
</dbReference>
<protein>
    <recommendedName>
        <fullName evidence="2">HAMP domain-containing protein</fullName>
    </recommendedName>
</protein>
<keyword evidence="1" id="KW-0812">Transmembrane</keyword>
<dbReference type="Gene3D" id="3.30.450.20">
    <property type="entry name" value="PAS domain"/>
    <property type="match status" value="1"/>
</dbReference>
<evidence type="ECO:0000256" key="1">
    <source>
        <dbReference type="SAM" id="Phobius"/>
    </source>
</evidence>
<accession>A0A9X2WG48</accession>
<keyword evidence="1" id="KW-0472">Membrane</keyword>
<name>A0A9X2WG48_9GAMM</name>
<evidence type="ECO:0000313" key="3">
    <source>
        <dbReference type="EMBL" id="MCT7359470.1"/>
    </source>
</evidence>
<dbReference type="GO" id="GO:0007165">
    <property type="term" value="P:signal transduction"/>
    <property type="evidence" value="ECO:0007669"/>
    <property type="project" value="InterPro"/>
</dbReference>
<dbReference type="InterPro" id="IPR003660">
    <property type="entry name" value="HAMP_dom"/>
</dbReference>
<evidence type="ECO:0000313" key="4">
    <source>
        <dbReference type="Proteomes" id="UP001147830"/>
    </source>
</evidence>
<keyword evidence="4" id="KW-1185">Reference proteome</keyword>
<sequence length="604" mass="70706">MNTPASYKNYASIGRRLLSYLLAFSFVTTLAAFLYILMSDYQRGMSSYDKNLRQIQTSYQQSISYSLWNFDARQIESQLNGILNFPGVMYVYIENRGNVLHSAGDVYSQSDQSYSFALDYQSAGQPYHLGNLHLNINYTGLYDELKHKTVNILLTQFVKTFSVSIFVLFIVHQVITRRLSKMAEWASQFNLSKLDHPLVLNDAQHQRDELSMVADAINRMRETLQQDVDERERSRMQLESTKEQLSMAINNAAIGFCRYLPDDDTFECNNHFANQLASTELELESMKHPMDRLMDMISGPHGVEQRERINKLLQGRIARIHDEFCLYNFRKEECYFDITLQIIRYDENRPQQILICVVDRTKEQIARRHAQELTISLENKVTQRTEELYNEQLRTKATVQKLEYELDQLNTNERQQQQKKINHLLLNQLEHLAEHIRQPDMMPGIQVFLQYLRITTHDERTSINLTHCIEEWLNQTPALQNIKVNPQLPFSLIIEENPLLIRFLLDYLILKEPLLSQCSQLDLQLRLVNNMVMTTIDFHLDSPLNPAINETLNDAKNGRLSQPDSEFYDLCDHIISLRFDGKLERLLTEPDTLRLEFSLDMARL</sequence>